<dbReference type="EMBL" id="KZ857623">
    <property type="protein sequence ID" value="RDX39889.1"/>
    <property type="molecule type" value="Genomic_DNA"/>
</dbReference>
<evidence type="ECO:0000313" key="2">
    <source>
        <dbReference type="Proteomes" id="UP000256964"/>
    </source>
</evidence>
<name>A0A371CHX9_9APHY</name>
<protein>
    <submittedName>
        <fullName evidence="1">Uncharacterized protein</fullName>
    </submittedName>
</protein>
<dbReference type="Proteomes" id="UP000256964">
    <property type="component" value="Unassembled WGS sequence"/>
</dbReference>
<dbReference type="AlphaFoldDB" id="A0A371CHX9"/>
<organism evidence="1 2">
    <name type="scientific">Lentinus brumalis</name>
    <dbReference type="NCBI Taxonomy" id="2498619"/>
    <lineage>
        <taxon>Eukaryota</taxon>
        <taxon>Fungi</taxon>
        <taxon>Dikarya</taxon>
        <taxon>Basidiomycota</taxon>
        <taxon>Agaricomycotina</taxon>
        <taxon>Agaricomycetes</taxon>
        <taxon>Polyporales</taxon>
        <taxon>Polyporaceae</taxon>
        <taxon>Lentinus</taxon>
    </lineage>
</organism>
<evidence type="ECO:0000313" key="1">
    <source>
        <dbReference type="EMBL" id="RDX39889.1"/>
    </source>
</evidence>
<accession>A0A371CHX9</accession>
<sequence length="202" mass="22588">MLAFNVQLEEVPPVLPGVLDMARHLDASIYASQQPTTLRMTHKVCLRSRNSLHQSTELIWSTLSRLVSSLRRCHLLESLDLYFTTMLVPPEADIRMFCNPELALNSVILLAPPPTLRMVRITFVDAENCESDTFESLAGLSNWGRLDDALCRLEHAEVVCMMAQDCGVVLDNSARTGLLALASEIICGDSDERMPLLRRCCQ</sequence>
<reference evidence="1 2" key="1">
    <citation type="journal article" date="2018" name="Biotechnol. Biofuels">
        <title>Integrative visual omics of the white-rot fungus Polyporus brumalis exposes the biotechnological potential of its oxidative enzymes for delignifying raw plant biomass.</title>
        <authorList>
            <person name="Miyauchi S."/>
            <person name="Rancon A."/>
            <person name="Drula E."/>
            <person name="Hage H."/>
            <person name="Chaduli D."/>
            <person name="Favel A."/>
            <person name="Grisel S."/>
            <person name="Henrissat B."/>
            <person name="Herpoel-Gimbert I."/>
            <person name="Ruiz-Duenas F.J."/>
            <person name="Chevret D."/>
            <person name="Hainaut M."/>
            <person name="Lin J."/>
            <person name="Wang M."/>
            <person name="Pangilinan J."/>
            <person name="Lipzen A."/>
            <person name="Lesage-Meessen L."/>
            <person name="Navarro D."/>
            <person name="Riley R."/>
            <person name="Grigoriev I.V."/>
            <person name="Zhou S."/>
            <person name="Raouche S."/>
            <person name="Rosso M.N."/>
        </authorList>
    </citation>
    <scope>NUCLEOTIDE SEQUENCE [LARGE SCALE GENOMIC DNA]</scope>
    <source>
        <strain evidence="1 2">BRFM 1820</strain>
    </source>
</reference>
<gene>
    <name evidence="1" type="ORF">OH76DRAFT_505466</name>
</gene>
<dbReference type="OrthoDB" id="10606385at2759"/>
<proteinExistence type="predicted"/>
<keyword evidence="2" id="KW-1185">Reference proteome</keyword>